<accession>A0A1G9TV06</accession>
<dbReference type="PROSITE" id="PS50056">
    <property type="entry name" value="TYR_PHOSPHATASE_2"/>
    <property type="match status" value="1"/>
</dbReference>
<dbReference type="Gene3D" id="3.90.190.10">
    <property type="entry name" value="Protein tyrosine phosphatase superfamily"/>
    <property type="match status" value="1"/>
</dbReference>
<dbReference type="CDD" id="cd14498">
    <property type="entry name" value="DSP"/>
    <property type="match status" value="1"/>
</dbReference>
<feature type="domain" description="Tyrosine specific protein phosphatases" evidence="1">
    <location>
        <begin position="63"/>
        <end position="131"/>
    </location>
</feature>
<evidence type="ECO:0000313" key="3">
    <source>
        <dbReference type="Proteomes" id="UP000199451"/>
    </source>
</evidence>
<sequence>MAGDDRTHITVRRIDDKLFIGNRHAATRLPEGTFDAVLSVSSEPSPLTTHHHPLTDGPGNDWAAFAAAVDTARTLHRRDGTLLVNCSAGISRSATVLATALATERECPLRETLELVWEARPRAMPHPALHELAVVYLAART</sequence>
<dbReference type="PANTHER" id="PTHR46377:SF1">
    <property type="entry name" value="DUAL SPECIFICITY PROTEIN PHOSPHATASE 19"/>
    <property type="match status" value="1"/>
</dbReference>
<proteinExistence type="predicted"/>
<dbReference type="Proteomes" id="UP000199451">
    <property type="component" value="Unassembled WGS sequence"/>
</dbReference>
<dbReference type="InterPro" id="IPR029021">
    <property type="entry name" value="Prot-tyrosine_phosphatase-like"/>
</dbReference>
<gene>
    <name evidence="2" type="ORF">SAMN04487949_1924</name>
</gene>
<name>A0A1G9TV06_9EURY</name>
<dbReference type="SMART" id="SM00195">
    <property type="entry name" value="DSPc"/>
    <property type="match status" value="1"/>
</dbReference>
<dbReference type="AlphaFoldDB" id="A0A1G9TV06"/>
<dbReference type="GO" id="GO:0008579">
    <property type="term" value="F:JUN kinase phosphatase activity"/>
    <property type="evidence" value="ECO:0007669"/>
    <property type="project" value="TreeGrafter"/>
</dbReference>
<dbReference type="OrthoDB" id="204030at2157"/>
<dbReference type="Pfam" id="PF00782">
    <property type="entry name" value="DSPc"/>
    <property type="match status" value="1"/>
</dbReference>
<dbReference type="STRING" id="660521.SAMN04487949_1924"/>
<evidence type="ECO:0000259" key="1">
    <source>
        <dbReference type="PROSITE" id="PS50056"/>
    </source>
</evidence>
<dbReference type="InterPro" id="IPR020422">
    <property type="entry name" value="TYR_PHOSPHATASE_DUAL_dom"/>
</dbReference>
<reference evidence="3" key="1">
    <citation type="submission" date="2016-10" db="EMBL/GenBank/DDBJ databases">
        <authorList>
            <person name="Varghese N."/>
            <person name="Submissions S."/>
        </authorList>
    </citation>
    <scope>NUCLEOTIDE SEQUENCE [LARGE SCALE GENOMIC DNA]</scope>
    <source>
        <strain evidence="3">CGMCC 1.10119</strain>
    </source>
</reference>
<dbReference type="PANTHER" id="PTHR46377">
    <property type="entry name" value="DUAL SPECIFICITY PROTEIN PHOSPHATASE 19"/>
    <property type="match status" value="1"/>
</dbReference>
<dbReference type="GO" id="GO:0005737">
    <property type="term" value="C:cytoplasm"/>
    <property type="evidence" value="ECO:0007669"/>
    <property type="project" value="TreeGrafter"/>
</dbReference>
<protein>
    <submittedName>
        <fullName evidence="2">Dual specificity phosphatase, catalytic domain</fullName>
    </submittedName>
</protein>
<dbReference type="InterPro" id="IPR000340">
    <property type="entry name" value="Dual-sp_phosphatase_cat-dom"/>
</dbReference>
<dbReference type="SUPFAM" id="SSF52799">
    <property type="entry name" value="(Phosphotyrosine protein) phosphatases II"/>
    <property type="match status" value="1"/>
</dbReference>
<dbReference type="InterPro" id="IPR000387">
    <property type="entry name" value="Tyr_Pase_dom"/>
</dbReference>
<organism evidence="2 3">
    <name type="scientific">Halogranum gelatinilyticum</name>
    <dbReference type="NCBI Taxonomy" id="660521"/>
    <lineage>
        <taxon>Archaea</taxon>
        <taxon>Methanobacteriati</taxon>
        <taxon>Methanobacteriota</taxon>
        <taxon>Stenosarchaea group</taxon>
        <taxon>Halobacteria</taxon>
        <taxon>Halobacteriales</taxon>
        <taxon>Haloferacaceae</taxon>
    </lineage>
</organism>
<dbReference type="RefSeq" id="WP_089697093.1">
    <property type="nucleotide sequence ID" value="NZ_FNHL01000002.1"/>
</dbReference>
<evidence type="ECO:0000313" key="2">
    <source>
        <dbReference type="EMBL" id="SDM51527.1"/>
    </source>
</evidence>
<dbReference type="EMBL" id="FNHL01000002">
    <property type="protein sequence ID" value="SDM51527.1"/>
    <property type="molecule type" value="Genomic_DNA"/>
</dbReference>
<keyword evidence="3" id="KW-1185">Reference proteome</keyword>